<dbReference type="Proteomes" id="UP001438953">
    <property type="component" value="Unassembled WGS sequence"/>
</dbReference>
<evidence type="ECO:0000259" key="10">
    <source>
        <dbReference type="Pfam" id="PF00724"/>
    </source>
</evidence>
<comment type="similarity">
    <text evidence="3">In the N-terminal section; belongs to the NADH:flavin oxidoreductase/NADH oxidase family.</text>
</comment>
<dbReference type="RefSeq" id="WP_350939121.1">
    <property type="nucleotide sequence ID" value="NZ_JAYWLC010000030.1"/>
</dbReference>
<keyword evidence="6" id="KW-0479">Metal-binding</keyword>
<keyword evidence="13" id="KW-1185">Reference proteome</keyword>
<comment type="cofactor">
    <cofactor evidence="2">
        <name>[4Fe-4S] cluster</name>
        <dbReference type="ChEBI" id="CHEBI:49883"/>
    </cofactor>
</comment>
<comment type="cofactor">
    <cofactor evidence="1">
        <name>FMN</name>
        <dbReference type="ChEBI" id="CHEBI:58210"/>
    </cofactor>
</comment>
<feature type="domain" description="NADH:flavin oxidoreductase/NADH oxidase N-terminal" evidence="10">
    <location>
        <begin position="6"/>
        <end position="332"/>
    </location>
</feature>
<evidence type="ECO:0000259" key="11">
    <source>
        <dbReference type="Pfam" id="PF07992"/>
    </source>
</evidence>
<dbReference type="PANTHER" id="PTHR42917">
    <property type="entry name" value="2,4-DIENOYL-COA REDUCTASE"/>
    <property type="match status" value="1"/>
</dbReference>
<evidence type="ECO:0000256" key="1">
    <source>
        <dbReference type="ARBA" id="ARBA00001917"/>
    </source>
</evidence>
<protein>
    <submittedName>
        <fullName evidence="12">FAD-dependent oxidoreductase</fullName>
    </submittedName>
</protein>
<dbReference type="InterPro" id="IPR001155">
    <property type="entry name" value="OxRdtase_FMN_N"/>
</dbReference>
<keyword evidence="4" id="KW-0285">Flavoprotein</keyword>
<dbReference type="PRINTS" id="PR00368">
    <property type="entry name" value="FADPNR"/>
</dbReference>
<keyword evidence="9" id="KW-0411">Iron-sulfur</keyword>
<dbReference type="InterPro" id="IPR023753">
    <property type="entry name" value="FAD/NAD-binding_dom"/>
</dbReference>
<keyword evidence="7" id="KW-0560">Oxidoreductase</keyword>
<dbReference type="InterPro" id="IPR036188">
    <property type="entry name" value="FAD/NAD-bd_sf"/>
</dbReference>
<organism evidence="12 13">
    <name type="scientific">Thioclava kandeliae</name>
    <dbReference type="NCBI Taxonomy" id="3070818"/>
    <lineage>
        <taxon>Bacteria</taxon>
        <taxon>Pseudomonadati</taxon>
        <taxon>Pseudomonadota</taxon>
        <taxon>Alphaproteobacteria</taxon>
        <taxon>Rhodobacterales</taxon>
        <taxon>Paracoccaceae</taxon>
        <taxon>Thioclava</taxon>
    </lineage>
</organism>
<evidence type="ECO:0000313" key="12">
    <source>
        <dbReference type="EMBL" id="MER5173799.1"/>
    </source>
</evidence>
<evidence type="ECO:0000256" key="8">
    <source>
        <dbReference type="ARBA" id="ARBA00023004"/>
    </source>
</evidence>
<evidence type="ECO:0000313" key="13">
    <source>
        <dbReference type="Proteomes" id="UP001438953"/>
    </source>
</evidence>
<sequence>MSSYSIGSLVMRNRILSTGHQTYLAEDHRPGEAFVAYHEARARGGAGLIITESARFHDSSTSDARDLWLMSDEAIPAFAKVAQAVKAHGTKIIGQLSHAGRVTRRMSQGMRGISYAPSATPEHRNHVVPREIPFEMVGEIAAAAGRAAGRYRAADYDGVELMASHGLLFAQFLNPRVNRRKDAYGGSLENRMRALKEALAAARAAISPEMVLGLRISAEEHEADGLKREEVLEICMRLEAAGLIDYVNVTVGSMAGLGGSIHVVPPMEVDPAYVAERASKIRSVVGIPVMVAGRINDPQLGEQVIASGQADMVAMTRSMITDPEMPKKVFDDRLSEIRACIGCNQACIGHFHSGASISCIQTPRTGRELKIRLPRAVSQPMNVLVVGAGPAGLRAAVTAAADGHKVELHEAASVVGGQVALAQLLPGRSEFGGLITNLEDEVAQSGVKLQLGSRISLERIAELAPDLVVLATGARPVEPEIEGREEGHVLSAEDVLTGQAKPRQSVLIADWRCDWVGIGMAMNLAAKGHRVRLAVNGSTAGQNIQQYVRDYWIGKLHEAGVEIIPYARIFGVDAETAYLLHSSSPQPVICEGVDTVVLVSGRESETGLETELKARGIAYVSVGDCNTARTAEEAVYEGLVLTRCALEAQSMSGNRLVVAR</sequence>
<keyword evidence="8" id="KW-0408">Iron</keyword>
<evidence type="ECO:0000256" key="2">
    <source>
        <dbReference type="ARBA" id="ARBA00001966"/>
    </source>
</evidence>
<evidence type="ECO:0000256" key="5">
    <source>
        <dbReference type="ARBA" id="ARBA00022643"/>
    </source>
</evidence>
<reference evidence="12 13" key="1">
    <citation type="submission" date="2024-01" db="EMBL/GenBank/DDBJ databases">
        <authorList>
            <person name="Deng Y."/>
            <person name="Su J."/>
        </authorList>
    </citation>
    <scope>NUCLEOTIDE SEQUENCE [LARGE SCALE GENOMIC DNA]</scope>
    <source>
        <strain evidence="12 13">CPCC 100088</strain>
    </source>
</reference>
<dbReference type="Gene3D" id="3.50.50.60">
    <property type="entry name" value="FAD/NAD(P)-binding domain"/>
    <property type="match status" value="1"/>
</dbReference>
<evidence type="ECO:0000256" key="9">
    <source>
        <dbReference type="ARBA" id="ARBA00023014"/>
    </source>
</evidence>
<evidence type="ECO:0000256" key="3">
    <source>
        <dbReference type="ARBA" id="ARBA00011048"/>
    </source>
</evidence>
<gene>
    <name evidence="12" type="ORF">VSX56_18750</name>
</gene>
<evidence type="ECO:0000256" key="4">
    <source>
        <dbReference type="ARBA" id="ARBA00022630"/>
    </source>
</evidence>
<dbReference type="EMBL" id="JAYWLC010000030">
    <property type="protein sequence ID" value="MER5173799.1"/>
    <property type="molecule type" value="Genomic_DNA"/>
</dbReference>
<dbReference type="SUPFAM" id="SSF51971">
    <property type="entry name" value="Nucleotide-binding domain"/>
    <property type="match status" value="1"/>
</dbReference>
<feature type="domain" description="FAD/NAD(P)-binding" evidence="11">
    <location>
        <begin position="381"/>
        <end position="609"/>
    </location>
</feature>
<dbReference type="SUPFAM" id="SSF51905">
    <property type="entry name" value="FAD/NAD(P)-binding domain"/>
    <property type="match status" value="1"/>
</dbReference>
<reference evidence="12 13" key="2">
    <citation type="submission" date="2024-06" db="EMBL/GenBank/DDBJ databases">
        <title>Thioclava kandeliae sp. nov. from a rhizosphere soil sample of Kandelia candel in a mangrove.</title>
        <authorList>
            <person name="Mu T."/>
        </authorList>
    </citation>
    <scope>NUCLEOTIDE SEQUENCE [LARGE SCALE GENOMIC DNA]</scope>
    <source>
        <strain evidence="12 13">CPCC 100088</strain>
    </source>
</reference>
<dbReference type="PANTHER" id="PTHR42917:SF2">
    <property type="entry name" value="2,4-DIENOYL-COA REDUCTASE [(2E)-ENOYL-COA-PRODUCING]"/>
    <property type="match status" value="1"/>
</dbReference>
<dbReference type="InterPro" id="IPR013785">
    <property type="entry name" value="Aldolase_TIM"/>
</dbReference>
<keyword evidence="5" id="KW-0288">FMN</keyword>
<proteinExistence type="inferred from homology"/>
<evidence type="ECO:0000256" key="6">
    <source>
        <dbReference type="ARBA" id="ARBA00022723"/>
    </source>
</evidence>
<accession>A0ABV1SLM2</accession>
<name>A0ABV1SLM2_9RHOB</name>
<dbReference type="SUPFAM" id="SSF51395">
    <property type="entry name" value="FMN-linked oxidoreductases"/>
    <property type="match status" value="1"/>
</dbReference>
<dbReference type="Pfam" id="PF00724">
    <property type="entry name" value="Oxidored_FMN"/>
    <property type="match status" value="1"/>
</dbReference>
<comment type="caution">
    <text evidence="12">The sequence shown here is derived from an EMBL/GenBank/DDBJ whole genome shotgun (WGS) entry which is preliminary data.</text>
</comment>
<evidence type="ECO:0000256" key="7">
    <source>
        <dbReference type="ARBA" id="ARBA00023002"/>
    </source>
</evidence>
<dbReference type="InterPro" id="IPR051793">
    <property type="entry name" value="NADH:flavin_oxidoreductase"/>
</dbReference>
<dbReference type="Gene3D" id="3.40.50.720">
    <property type="entry name" value="NAD(P)-binding Rossmann-like Domain"/>
    <property type="match status" value="1"/>
</dbReference>
<dbReference type="Pfam" id="PF07992">
    <property type="entry name" value="Pyr_redox_2"/>
    <property type="match status" value="1"/>
</dbReference>
<dbReference type="Gene3D" id="3.20.20.70">
    <property type="entry name" value="Aldolase class I"/>
    <property type="match status" value="1"/>
</dbReference>